<feature type="domain" description="RCK N-terminal" evidence="3">
    <location>
        <begin position="115"/>
        <end position="244"/>
    </location>
</feature>
<dbReference type="PROSITE" id="PS51201">
    <property type="entry name" value="RCK_N"/>
    <property type="match status" value="1"/>
</dbReference>
<keyword evidence="4" id="KW-0407">Ion channel</keyword>
<dbReference type="InterPro" id="IPR003148">
    <property type="entry name" value="RCK_N"/>
</dbReference>
<keyword evidence="4" id="KW-0406">Ion transport</keyword>
<evidence type="ECO:0000256" key="1">
    <source>
        <dbReference type="ARBA" id="ARBA00004651"/>
    </source>
</evidence>
<keyword evidence="2" id="KW-0812">Transmembrane</keyword>
<keyword evidence="5" id="KW-1185">Reference proteome</keyword>
<dbReference type="Proteomes" id="UP000252731">
    <property type="component" value="Unassembled WGS sequence"/>
</dbReference>
<dbReference type="GO" id="GO:0034220">
    <property type="term" value="P:monoatomic ion transmembrane transport"/>
    <property type="evidence" value="ECO:0007669"/>
    <property type="project" value="UniProtKB-KW"/>
</dbReference>
<dbReference type="GO" id="GO:0006813">
    <property type="term" value="P:potassium ion transport"/>
    <property type="evidence" value="ECO:0007669"/>
    <property type="project" value="InterPro"/>
</dbReference>
<gene>
    <name evidence="4" type="ORF">DFO70_11517</name>
</gene>
<dbReference type="RefSeq" id="WP_113884950.1">
    <property type="nucleotide sequence ID" value="NZ_QNSF01000015.1"/>
</dbReference>
<dbReference type="AlphaFoldDB" id="A0A366JMC4"/>
<dbReference type="InterPro" id="IPR036291">
    <property type="entry name" value="NAD(P)-bd_dom_sf"/>
</dbReference>
<keyword evidence="2" id="KW-1133">Transmembrane helix</keyword>
<dbReference type="GO" id="GO:0005886">
    <property type="term" value="C:plasma membrane"/>
    <property type="evidence" value="ECO:0007669"/>
    <property type="project" value="UniProtKB-SubCell"/>
</dbReference>
<comment type="subcellular location">
    <subcellularLocation>
        <location evidence="1">Cell membrane</location>
        <topology evidence="1">Multi-pass membrane protein</topology>
    </subcellularLocation>
</comment>
<dbReference type="Gene3D" id="1.10.287.70">
    <property type="match status" value="1"/>
</dbReference>
<dbReference type="InterPro" id="IPR013099">
    <property type="entry name" value="K_chnl_dom"/>
</dbReference>
<dbReference type="SUPFAM" id="SSF51735">
    <property type="entry name" value="NAD(P)-binding Rossmann-fold domains"/>
    <property type="match status" value="1"/>
</dbReference>
<evidence type="ECO:0000313" key="4">
    <source>
        <dbReference type="EMBL" id="RBP88248.1"/>
    </source>
</evidence>
<comment type="caution">
    <text evidence="4">The sequence shown here is derived from an EMBL/GenBank/DDBJ whole genome shotgun (WGS) entry which is preliminary data.</text>
</comment>
<reference evidence="4 5" key="1">
    <citation type="submission" date="2018-06" db="EMBL/GenBank/DDBJ databases">
        <title>Freshwater and sediment microbial communities from various areas in North America, analyzing microbe dynamics in response to fracking.</title>
        <authorList>
            <person name="Lamendella R."/>
        </authorList>
    </citation>
    <scope>NUCLEOTIDE SEQUENCE [LARGE SCALE GENOMIC DNA]</scope>
    <source>
        <strain evidence="4 5">14_TX</strain>
    </source>
</reference>
<keyword evidence="4" id="KW-0813">Transport</keyword>
<dbReference type="Pfam" id="PF07885">
    <property type="entry name" value="Ion_trans_2"/>
    <property type="match status" value="1"/>
</dbReference>
<dbReference type="PANTHER" id="PTHR43833">
    <property type="entry name" value="POTASSIUM CHANNEL PROTEIN 2-RELATED-RELATED"/>
    <property type="match status" value="1"/>
</dbReference>
<dbReference type="EMBL" id="QNSF01000015">
    <property type="protein sequence ID" value="RBP88248.1"/>
    <property type="molecule type" value="Genomic_DNA"/>
</dbReference>
<evidence type="ECO:0000259" key="3">
    <source>
        <dbReference type="PROSITE" id="PS51201"/>
    </source>
</evidence>
<name>A0A366JMC4_CYTFI</name>
<feature type="transmembrane region" description="Helical" evidence="2">
    <location>
        <begin position="73"/>
        <end position="95"/>
    </location>
</feature>
<dbReference type="OrthoDB" id="9785285at2"/>
<organism evidence="4 5">
    <name type="scientific">Cytobacillus firmus</name>
    <name type="common">Bacillus firmus</name>
    <dbReference type="NCBI Taxonomy" id="1399"/>
    <lineage>
        <taxon>Bacteria</taxon>
        <taxon>Bacillati</taxon>
        <taxon>Bacillota</taxon>
        <taxon>Bacilli</taxon>
        <taxon>Bacillales</taxon>
        <taxon>Bacillaceae</taxon>
        <taxon>Cytobacillus</taxon>
    </lineage>
</organism>
<dbReference type="SUPFAM" id="SSF81324">
    <property type="entry name" value="Voltage-gated potassium channels"/>
    <property type="match status" value="1"/>
</dbReference>
<dbReference type="InterPro" id="IPR050721">
    <property type="entry name" value="Trk_Ktr_HKT_K-transport"/>
</dbReference>
<protein>
    <submittedName>
        <fullName evidence="4">Voltage-gated potassium channel</fullName>
    </submittedName>
</protein>
<dbReference type="Gene3D" id="3.40.50.720">
    <property type="entry name" value="NAD(P)-binding Rossmann-like Domain"/>
    <property type="match status" value="1"/>
</dbReference>
<evidence type="ECO:0000313" key="5">
    <source>
        <dbReference type="Proteomes" id="UP000252731"/>
    </source>
</evidence>
<proteinExistence type="predicted"/>
<dbReference type="Pfam" id="PF22614">
    <property type="entry name" value="Slo-like_RCK"/>
    <property type="match status" value="1"/>
</dbReference>
<accession>A0A366JMC4</accession>
<keyword evidence="2" id="KW-0472">Membrane</keyword>
<sequence>MWILHKVFLKMTKISILQALALALFLIVFSSITMRAAEPETFPRFIDALWWTMTTLVTVGYGDYFPVSDFGRIFTMLLLYTFGIGAMGIIIGKVFESFSMYRKWKEEGKLTYSGKGHYILIGASKEKLENVVEEILHSKQKCDVVIVDHSERTPMEHERIHFVSGNPAEEDVLMKANILEAKSVAIFSDDRNDHAEYSDGKTLLIASRVEHISKKNEKSIYTIVEIKKDKHVSLFEHANVDELILSNDSISRLMAHAAINHGSSKLFNQMLSSSEGENLYEIKAKPHWSTYRDAAMELFEIGATLISDGSSLDLARRHHELIPESAKLFVICDETTYQKIIS</sequence>
<evidence type="ECO:0000256" key="2">
    <source>
        <dbReference type="SAM" id="Phobius"/>
    </source>
</evidence>
<dbReference type="PANTHER" id="PTHR43833:SF9">
    <property type="entry name" value="POTASSIUM CHANNEL PROTEIN YUGO-RELATED"/>
    <property type="match status" value="1"/>
</dbReference>